<dbReference type="AlphaFoldDB" id="X1SI77"/>
<dbReference type="EMBL" id="BARW01009016">
    <property type="protein sequence ID" value="GAI75105.1"/>
    <property type="molecule type" value="Genomic_DNA"/>
</dbReference>
<evidence type="ECO:0000313" key="1">
    <source>
        <dbReference type="EMBL" id="GAI75105.1"/>
    </source>
</evidence>
<proteinExistence type="predicted"/>
<protein>
    <submittedName>
        <fullName evidence="1">Uncharacterized protein</fullName>
    </submittedName>
</protein>
<comment type="caution">
    <text evidence="1">The sequence shown here is derived from an EMBL/GenBank/DDBJ whole genome shotgun (WGS) entry which is preliminary data.</text>
</comment>
<name>X1SI77_9ZZZZ</name>
<organism evidence="1">
    <name type="scientific">marine sediment metagenome</name>
    <dbReference type="NCBI Taxonomy" id="412755"/>
    <lineage>
        <taxon>unclassified sequences</taxon>
        <taxon>metagenomes</taxon>
        <taxon>ecological metagenomes</taxon>
    </lineage>
</organism>
<gene>
    <name evidence="1" type="ORF">S12H4_18288</name>
</gene>
<sequence>MLDKKDLNDAVWEAINRTINKFREHPYYFFTESDIHSYFYHSIYSSKYDVLTKDKERIYCIHREYPTNFRYKKSELLKEDFKKPYDLSRKEGDRGNYDIAILNPEFIENANSKEDIVNKSVKLLEIRTKNNKNFNELLFAIEFKYVINNSKNFVDEVKKDNKKLLFAKEYG</sequence>
<reference evidence="1" key="1">
    <citation type="journal article" date="2014" name="Front. Microbiol.">
        <title>High frequency of phylogenetically diverse reductive dehalogenase-homologous genes in deep subseafloor sedimentary metagenomes.</title>
        <authorList>
            <person name="Kawai M."/>
            <person name="Futagami T."/>
            <person name="Toyoda A."/>
            <person name="Takaki Y."/>
            <person name="Nishi S."/>
            <person name="Hori S."/>
            <person name="Arai W."/>
            <person name="Tsubouchi T."/>
            <person name="Morono Y."/>
            <person name="Uchiyama I."/>
            <person name="Ito T."/>
            <person name="Fujiyama A."/>
            <person name="Inagaki F."/>
            <person name="Takami H."/>
        </authorList>
    </citation>
    <scope>NUCLEOTIDE SEQUENCE</scope>
    <source>
        <strain evidence="1">Expedition CK06-06</strain>
    </source>
</reference>
<accession>X1SI77</accession>
<feature type="non-terminal residue" evidence="1">
    <location>
        <position position="171"/>
    </location>
</feature>